<organism evidence="2 3">
    <name type="scientific">Helianthus annuus</name>
    <name type="common">Common sunflower</name>
    <dbReference type="NCBI Taxonomy" id="4232"/>
    <lineage>
        <taxon>Eukaryota</taxon>
        <taxon>Viridiplantae</taxon>
        <taxon>Streptophyta</taxon>
        <taxon>Embryophyta</taxon>
        <taxon>Tracheophyta</taxon>
        <taxon>Spermatophyta</taxon>
        <taxon>Magnoliopsida</taxon>
        <taxon>eudicotyledons</taxon>
        <taxon>Gunneridae</taxon>
        <taxon>Pentapetalae</taxon>
        <taxon>asterids</taxon>
        <taxon>campanulids</taxon>
        <taxon>Asterales</taxon>
        <taxon>Asteraceae</taxon>
        <taxon>Asteroideae</taxon>
        <taxon>Heliantheae alliance</taxon>
        <taxon>Heliantheae</taxon>
        <taxon>Helianthus</taxon>
    </lineage>
</organism>
<evidence type="ECO:0008006" key="4">
    <source>
        <dbReference type="Google" id="ProtNLM"/>
    </source>
</evidence>
<reference evidence="2" key="1">
    <citation type="journal article" date="2017" name="Nature">
        <title>The sunflower genome provides insights into oil metabolism, flowering and Asterid evolution.</title>
        <authorList>
            <person name="Badouin H."/>
            <person name="Gouzy J."/>
            <person name="Grassa C.J."/>
            <person name="Murat F."/>
            <person name="Staton S.E."/>
            <person name="Cottret L."/>
            <person name="Lelandais-Briere C."/>
            <person name="Owens G.L."/>
            <person name="Carrere S."/>
            <person name="Mayjonade B."/>
            <person name="Legrand L."/>
            <person name="Gill N."/>
            <person name="Kane N.C."/>
            <person name="Bowers J.E."/>
            <person name="Hubner S."/>
            <person name="Bellec A."/>
            <person name="Berard A."/>
            <person name="Berges H."/>
            <person name="Blanchet N."/>
            <person name="Boniface M.C."/>
            <person name="Brunel D."/>
            <person name="Catrice O."/>
            <person name="Chaidir N."/>
            <person name="Claudel C."/>
            <person name="Donnadieu C."/>
            <person name="Faraut T."/>
            <person name="Fievet G."/>
            <person name="Helmstetter N."/>
            <person name="King M."/>
            <person name="Knapp S.J."/>
            <person name="Lai Z."/>
            <person name="Le Paslier M.C."/>
            <person name="Lippi Y."/>
            <person name="Lorenzon L."/>
            <person name="Mandel J.R."/>
            <person name="Marage G."/>
            <person name="Marchand G."/>
            <person name="Marquand E."/>
            <person name="Bret-Mestries E."/>
            <person name="Morien E."/>
            <person name="Nambeesan S."/>
            <person name="Nguyen T."/>
            <person name="Pegot-Espagnet P."/>
            <person name="Pouilly N."/>
            <person name="Raftis F."/>
            <person name="Sallet E."/>
            <person name="Schiex T."/>
            <person name="Thomas J."/>
            <person name="Vandecasteele C."/>
            <person name="Vares D."/>
            <person name="Vear F."/>
            <person name="Vautrin S."/>
            <person name="Crespi M."/>
            <person name="Mangin B."/>
            <person name="Burke J.M."/>
            <person name="Salse J."/>
            <person name="Munos S."/>
            <person name="Vincourt P."/>
            <person name="Rieseberg L.H."/>
            <person name="Langlade N.B."/>
        </authorList>
    </citation>
    <scope>NUCLEOTIDE SEQUENCE</scope>
    <source>
        <tissue evidence="2">Leaves</tissue>
    </source>
</reference>
<name>A0A9K3NEV6_HELAN</name>
<dbReference type="AlphaFoldDB" id="A0A9K3NEV6"/>
<evidence type="ECO:0000313" key="3">
    <source>
        <dbReference type="Proteomes" id="UP000215914"/>
    </source>
</evidence>
<proteinExistence type="predicted"/>
<sequence length="93" mass="10398">MRIEEQGRYLQMIFEKQCKFGIDAFQPASSTLEKSETELTNEILSSLARTKIEPGPIKAMSPSSEKQEEEHEPSESQPSKCAKLNESSSTESS</sequence>
<gene>
    <name evidence="2" type="ORF">HanXRQr2_Chr07g0282541</name>
</gene>
<comment type="caution">
    <text evidence="2">The sequence shown here is derived from an EMBL/GenBank/DDBJ whole genome shotgun (WGS) entry which is preliminary data.</text>
</comment>
<feature type="region of interest" description="Disordered" evidence="1">
    <location>
        <begin position="46"/>
        <end position="93"/>
    </location>
</feature>
<evidence type="ECO:0000313" key="2">
    <source>
        <dbReference type="EMBL" id="KAF5797601.1"/>
    </source>
</evidence>
<evidence type="ECO:0000256" key="1">
    <source>
        <dbReference type="SAM" id="MobiDB-lite"/>
    </source>
</evidence>
<dbReference type="EMBL" id="MNCJ02000322">
    <property type="protein sequence ID" value="KAF5797601.1"/>
    <property type="molecule type" value="Genomic_DNA"/>
</dbReference>
<keyword evidence="3" id="KW-1185">Reference proteome</keyword>
<protein>
    <recommendedName>
        <fullName evidence="4">MYB-CC type transcription factor LHEQLE-containing domain-containing protein</fullName>
    </recommendedName>
</protein>
<dbReference type="Gramene" id="mRNA:HanXRQr2_Chr07g0282541">
    <property type="protein sequence ID" value="CDS:HanXRQr2_Chr07g0282541.1"/>
    <property type="gene ID" value="HanXRQr2_Chr07g0282541"/>
</dbReference>
<dbReference type="Proteomes" id="UP000215914">
    <property type="component" value="Unassembled WGS sequence"/>
</dbReference>
<accession>A0A9K3NEV6</accession>
<reference evidence="2" key="2">
    <citation type="submission" date="2020-06" db="EMBL/GenBank/DDBJ databases">
        <title>Helianthus annuus Genome sequencing and assembly Release 2.</title>
        <authorList>
            <person name="Gouzy J."/>
            <person name="Langlade N."/>
            <person name="Munos S."/>
        </authorList>
    </citation>
    <scope>NUCLEOTIDE SEQUENCE</scope>
    <source>
        <tissue evidence="2">Leaves</tissue>
    </source>
</reference>